<dbReference type="GO" id="GO:0005886">
    <property type="term" value="C:plasma membrane"/>
    <property type="evidence" value="ECO:0007669"/>
    <property type="project" value="UniProtKB-SubCell"/>
</dbReference>
<keyword evidence="6 12" id="KW-1133">Transmembrane helix</keyword>
<evidence type="ECO:0000256" key="12">
    <source>
        <dbReference type="SAM" id="Phobius"/>
    </source>
</evidence>
<evidence type="ECO:0000313" key="15">
    <source>
        <dbReference type="RefSeq" id="XP_054831664.1"/>
    </source>
</evidence>
<organism evidence="14 15">
    <name type="scientific">Eublepharis macularius</name>
    <name type="common">Leopard gecko</name>
    <name type="synonym">Cyrtodactylus macularius</name>
    <dbReference type="NCBI Taxonomy" id="481883"/>
    <lineage>
        <taxon>Eukaryota</taxon>
        <taxon>Metazoa</taxon>
        <taxon>Chordata</taxon>
        <taxon>Craniata</taxon>
        <taxon>Vertebrata</taxon>
        <taxon>Euteleostomi</taxon>
        <taxon>Lepidosauria</taxon>
        <taxon>Squamata</taxon>
        <taxon>Bifurcata</taxon>
        <taxon>Gekkota</taxon>
        <taxon>Eublepharidae</taxon>
        <taxon>Eublepharinae</taxon>
        <taxon>Eublepharis</taxon>
    </lineage>
</organism>
<evidence type="ECO:0000256" key="1">
    <source>
        <dbReference type="ARBA" id="ARBA00004651"/>
    </source>
</evidence>
<dbReference type="FunFam" id="3.40.50.2300:FF:000024">
    <property type="entry name" value="Vomeronasal 2, receptor 73"/>
    <property type="match status" value="1"/>
</dbReference>
<keyword evidence="11" id="KW-0807">Transducer</keyword>
<dbReference type="InterPro" id="IPR001828">
    <property type="entry name" value="ANF_lig-bd_rcpt"/>
</dbReference>
<dbReference type="PANTHER" id="PTHR24061:SF599">
    <property type="entry name" value="G-PROTEIN COUPLED RECEPTORS FAMILY 3 PROFILE DOMAIN-CONTAINING PROTEIN"/>
    <property type="match status" value="1"/>
</dbReference>
<dbReference type="PANTHER" id="PTHR24061">
    <property type="entry name" value="CALCIUM-SENSING RECEPTOR-RELATED"/>
    <property type="match status" value="1"/>
</dbReference>
<feature type="transmembrane region" description="Helical" evidence="12">
    <location>
        <begin position="450"/>
        <end position="475"/>
    </location>
</feature>
<keyword evidence="8 12" id="KW-0472">Membrane</keyword>
<dbReference type="PROSITE" id="PS50259">
    <property type="entry name" value="G_PROTEIN_RECEP_F3_4"/>
    <property type="match status" value="1"/>
</dbReference>
<dbReference type="AlphaFoldDB" id="A0AA97KUN3"/>
<dbReference type="InterPro" id="IPR038550">
    <property type="entry name" value="GPCR_3_9-Cys_sf"/>
</dbReference>
<sequence>MASILSNYKMPQLTYGSPSVVNNKSPSVFFQWMFPNRDHHYMGILQLLLHFRWTWIGVIYLHVQSAEEFVHNVLPIFSQKGICFDFIEQFPKIASSNNIVDVMGKGMDLYNIAMRSTANVLVVHGEIQSMMILRMLLHLSKFEDRPVKKKIWVMTAQMEFTSLAFQRDWDLDFIHGAISFAIHSDKMRGFQEFLLGRNPQLEKEDGFIKDFWKDTFKCWFHDSEFDMKAEKICTGEETLDRLPSSVFETSMTGHSYSVYNAVYAVAHAVDSMGSSKFRQRRVVVDGGTWKLSQPLWQLHHFLRSISFNNSAGEEVSFDQNGELVARFDILSWVTFSNQSFLRVKVGRIDPKAPPDKVFIISEDAIVWPSRFDQARPLSMCNGICRSGYRRMKKEGEPFCCYDCLPCPEGKISDHEDMDECFPCPEDQYPNNEQNLCILKVKSFLSYEEPLGVSLAISALSLSFITVLVFGTFVKYHDTPIVKANNRHLTYTLLISLLLSFLCALLFIGRPEKGTCLLRQMAFGIIFSLAVSCVLAKTTTVVLAFMATKPGSSIRNWVGRRLTVCIVLFSCLIQATICTGWLATSPPFPDFDMHSMTEEIVLECNEGSVTKFYCVLGFLGFLAVVSFTVAFLARRLPDSFNESKFITFSMLVFCSVWLTFIPTYLSAKGKYMVAVEIFSILSSSAGLLGCIFPPKLYIMMLKPELNNREQLLRRK</sequence>
<dbReference type="InterPro" id="IPR017979">
    <property type="entry name" value="GPCR_3_CS"/>
</dbReference>
<dbReference type="RefSeq" id="XP_054831664.1">
    <property type="nucleotide sequence ID" value="XM_054975689.1"/>
</dbReference>
<dbReference type="InterPro" id="IPR004073">
    <property type="entry name" value="GPCR_3_vmron_rcpt_2"/>
</dbReference>
<dbReference type="PRINTS" id="PR00248">
    <property type="entry name" value="GPCRMGR"/>
</dbReference>
<keyword evidence="7" id="KW-0297">G-protein coupled receptor</keyword>
<dbReference type="InterPro" id="IPR000068">
    <property type="entry name" value="GPCR_3_Ca_sens_rcpt-rel"/>
</dbReference>
<dbReference type="CDD" id="cd15283">
    <property type="entry name" value="7tmC_V2R_pheromone"/>
    <property type="match status" value="1"/>
</dbReference>
<dbReference type="FunFam" id="2.10.50.30:FF:000002">
    <property type="entry name" value="Vomeronasal 2 receptor, h1"/>
    <property type="match status" value="1"/>
</dbReference>
<gene>
    <name evidence="15" type="primary">LOC129327204</name>
</gene>
<evidence type="ECO:0000256" key="9">
    <source>
        <dbReference type="ARBA" id="ARBA00023170"/>
    </source>
</evidence>
<dbReference type="PROSITE" id="PS00981">
    <property type="entry name" value="G_PROTEIN_RECEP_F3_3"/>
    <property type="match status" value="1"/>
</dbReference>
<dbReference type="Gene3D" id="2.10.50.30">
    <property type="entry name" value="GPCR, family 3, nine cysteines domain"/>
    <property type="match status" value="1"/>
</dbReference>
<keyword evidence="4 12" id="KW-0812">Transmembrane</keyword>
<dbReference type="GO" id="GO:0004930">
    <property type="term" value="F:G protein-coupled receptor activity"/>
    <property type="evidence" value="ECO:0007669"/>
    <property type="project" value="UniProtKB-KW"/>
</dbReference>
<dbReference type="GeneID" id="129327204"/>
<evidence type="ECO:0000256" key="7">
    <source>
        <dbReference type="ARBA" id="ARBA00023040"/>
    </source>
</evidence>
<keyword evidence="10" id="KW-0325">Glycoprotein</keyword>
<dbReference type="Pfam" id="PF00003">
    <property type="entry name" value="7tm_3"/>
    <property type="match status" value="1"/>
</dbReference>
<comment type="subcellular location">
    <subcellularLocation>
        <location evidence="1">Cell membrane</location>
        <topology evidence="1">Multi-pass membrane protein</topology>
    </subcellularLocation>
</comment>
<evidence type="ECO:0000259" key="13">
    <source>
        <dbReference type="PROSITE" id="PS50259"/>
    </source>
</evidence>
<feature type="transmembrane region" description="Helical" evidence="12">
    <location>
        <begin position="557"/>
        <end position="582"/>
    </location>
</feature>
<dbReference type="InterPro" id="IPR017978">
    <property type="entry name" value="GPCR_3_C"/>
</dbReference>
<feature type="transmembrane region" description="Helical" evidence="12">
    <location>
        <begin position="670"/>
        <end position="691"/>
    </location>
</feature>
<dbReference type="Gene3D" id="3.40.50.2300">
    <property type="match status" value="2"/>
</dbReference>
<evidence type="ECO:0000313" key="14">
    <source>
        <dbReference type="Proteomes" id="UP001190640"/>
    </source>
</evidence>
<comment type="similarity">
    <text evidence="2">Belongs to the G-protein coupled receptor 3 family.</text>
</comment>
<reference evidence="15" key="1">
    <citation type="submission" date="2025-08" db="UniProtKB">
        <authorList>
            <consortium name="RefSeq"/>
        </authorList>
    </citation>
    <scope>IDENTIFICATION</scope>
    <source>
        <tissue evidence="15">Blood</tissue>
    </source>
</reference>
<proteinExistence type="inferred from homology"/>
<evidence type="ECO:0000256" key="8">
    <source>
        <dbReference type="ARBA" id="ARBA00023136"/>
    </source>
</evidence>
<evidence type="ECO:0000256" key="5">
    <source>
        <dbReference type="ARBA" id="ARBA00022729"/>
    </source>
</evidence>
<dbReference type="Pfam" id="PF01094">
    <property type="entry name" value="ANF_receptor"/>
    <property type="match status" value="1"/>
</dbReference>
<evidence type="ECO:0000256" key="2">
    <source>
        <dbReference type="ARBA" id="ARBA00007242"/>
    </source>
</evidence>
<dbReference type="InterPro" id="IPR028082">
    <property type="entry name" value="Peripla_BP_I"/>
</dbReference>
<feature type="transmembrane region" description="Helical" evidence="12">
    <location>
        <begin position="611"/>
        <end position="632"/>
    </location>
</feature>
<protein>
    <submittedName>
        <fullName evidence="15">Vomeronasal type-2 receptor 26-like</fullName>
    </submittedName>
</protein>
<dbReference type="InterPro" id="IPR000337">
    <property type="entry name" value="GPCR_3"/>
</dbReference>
<dbReference type="KEGG" id="emc:129327204"/>
<evidence type="ECO:0000256" key="10">
    <source>
        <dbReference type="ARBA" id="ARBA00023180"/>
    </source>
</evidence>
<dbReference type="PRINTS" id="PR01535">
    <property type="entry name" value="VOMERONASL2R"/>
</dbReference>
<evidence type="ECO:0000256" key="4">
    <source>
        <dbReference type="ARBA" id="ARBA00022692"/>
    </source>
</evidence>
<name>A0AA97KUN3_EUBMA</name>
<keyword evidence="14" id="KW-1185">Reference proteome</keyword>
<feature type="transmembrane region" description="Helical" evidence="12">
    <location>
        <begin position="520"/>
        <end position="545"/>
    </location>
</feature>
<dbReference type="Pfam" id="PF07562">
    <property type="entry name" value="NCD3G"/>
    <property type="match status" value="1"/>
</dbReference>
<dbReference type="SUPFAM" id="SSF53822">
    <property type="entry name" value="Periplasmic binding protein-like I"/>
    <property type="match status" value="1"/>
</dbReference>
<evidence type="ECO:0000256" key="3">
    <source>
        <dbReference type="ARBA" id="ARBA00022475"/>
    </source>
</evidence>
<feature type="domain" description="G-protein coupled receptors family 3 profile" evidence="13">
    <location>
        <begin position="450"/>
        <end position="714"/>
    </location>
</feature>
<feature type="transmembrane region" description="Helical" evidence="12">
    <location>
        <begin position="487"/>
        <end position="508"/>
    </location>
</feature>
<feature type="transmembrane region" description="Helical" evidence="12">
    <location>
        <begin position="644"/>
        <end position="664"/>
    </location>
</feature>
<keyword evidence="9" id="KW-0675">Receptor</keyword>
<keyword evidence="3" id="KW-1003">Cell membrane</keyword>
<evidence type="ECO:0000256" key="11">
    <source>
        <dbReference type="ARBA" id="ARBA00023224"/>
    </source>
</evidence>
<dbReference type="Proteomes" id="UP001190640">
    <property type="component" value="Chromosome 4"/>
</dbReference>
<evidence type="ECO:0000256" key="6">
    <source>
        <dbReference type="ARBA" id="ARBA00022989"/>
    </source>
</evidence>
<keyword evidence="5" id="KW-0732">Signal</keyword>
<dbReference type="InterPro" id="IPR011500">
    <property type="entry name" value="GPCR_3_9-Cys_dom"/>
</dbReference>
<accession>A0AA97KUN3</accession>